<evidence type="ECO:0000313" key="3">
    <source>
        <dbReference type="EMBL" id="KXS97235.1"/>
    </source>
</evidence>
<dbReference type="EMBL" id="LFZN01000149">
    <property type="protein sequence ID" value="KXS97235.1"/>
    <property type="molecule type" value="Genomic_DNA"/>
</dbReference>
<feature type="transmembrane region" description="Helical" evidence="2">
    <location>
        <begin position="177"/>
        <end position="201"/>
    </location>
</feature>
<accession>A0A139H432</accession>
<protein>
    <submittedName>
        <fullName evidence="3">Uncharacterized protein</fullName>
    </submittedName>
</protein>
<dbReference type="Proteomes" id="UP000070133">
    <property type="component" value="Unassembled WGS sequence"/>
</dbReference>
<feature type="region of interest" description="Disordered" evidence="1">
    <location>
        <begin position="1"/>
        <end position="115"/>
    </location>
</feature>
<evidence type="ECO:0000256" key="1">
    <source>
        <dbReference type="SAM" id="MobiDB-lite"/>
    </source>
</evidence>
<name>A0A139H432_9PEZI</name>
<proteinExistence type="predicted"/>
<keyword evidence="4" id="KW-1185">Reference proteome</keyword>
<evidence type="ECO:0000313" key="4">
    <source>
        <dbReference type="Proteomes" id="UP000070133"/>
    </source>
</evidence>
<feature type="compositionally biased region" description="Basic and acidic residues" evidence="1">
    <location>
        <begin position="1"/>
        <end position="12"/>
    </location>
</feature>
<sequence length="559" mass="61484">MANRRDKEERSRGRSAVQSNRVGIPSKPTSIFGLDPKLEPSQTFDPSPEISGRRSTSRHIPNFRRASSSPPSTSPVDSTDARSHSHDRRSPTFGRISLSPTPNRLPETSEPLFSPRHRSDTLVADYQHHTPGAWRNYSTPPAIHRVSSNTNTSGPAAVKSRDIKVPKSSGNQLRSSAIAWFLLALLLPCIAVNGILSWVAIGADARCIIAGECKPVQLLDAAIAANVTGSRASMCTKFGEAMRSSKELEQSWELIDHETENCPGSLLAHPLVRDVFNHTCNLRCEIELNFARAVPGDAEIQSIQSIQSIHFDVANELSPLKWSWSWWRKVFVVAIQNMMGGDGRWLQEGHFKMNSSSALYQRSISSMGVRLQRFVLKDPVARWAVEFDAATEGQAGRGSEAVFYLDAVLSLYRMEGNGRDVGLLGELLVKDPDAGYLAGFRVTPACTPRTLAMKVQAVGYEAQAAARAAVEAVTWWESGTRIMPVNAADVGRPRRGMMRSGAMQLVRASVEQPEVTREWMRNQELRLAHRMGKDMCPLIAKADGMCWGGQGCDIGGGRR</sequence>
<evidence type="ECO:0000256" key="2">
    <source>
        <dbReference type="SAM" id="Phobius"/>
    </source>
</evidence>
<organism evidence="3 4">
    <name type="scientific">Pseudocercospora eumusae</name>
    <dbReference type="NCBI Taxonomy" id="321146"/>
    <lineage>
        <taxon>Eukaryota</taxon>
        <taxon>Fungi</taxon>
        <taxon>Dikarya</taxon>
        <taxon>Ascomycota</taxon>
        <taxon>Pezizomycotina</taxon>
        <taxon>Dothideomycetes</taxon>
        <taxon>Dothideomycetidae</taxon>
        <taxon>Mycosphaerellales</taxon>
        <taxon>Mycosphaerellaceae</taxon>
        <taxon>Pseudocercospora</taxon>
    </lineage>
</organism>
<keyword evidence="2" id="KW-0812">Transmembrane</keyword>
<feature type="compositionally biased region" description="Basic and acidic residues" evidence="1">
    <location>
        <begin position="79"/>
        <end position="90"/>
    </location>
</feature>
<dbReference type="AlphaFoldDB" id="A0A139H432"/>
<reference evidence="3 4" key="1">
    <citation type="submission" date="2015-07" db="EMBL/GenBank/DDBJ databases">
        <title>Comparative genomics of the Sigatoka disease complex on banana suggests a link between parallel evolutionary changes in Pseudocercospora fijiensis and Pseudocercospora eumusae and increased virulence on the banana host.</title>
        <authorList>
            <person name="Chang T.-C."/>
            <person name="Salvucci A."/>
            <person name="Crous P.W."/>
            <person name="Stergiopoulos I."/>
        </authorList>
    </citation>
    <scope>NUCLEOTIDE SEQUENCE [LARGE SCALE GENOMIC DNA]</scope>
    <source>
        <strain evidence="3 4">CBS 114824</strain>
    </source>
</reference>
<gene>
    <name evidence="3" type="ORF">AC578_2834</name>
</gene>
<comment type="caution">
    <text evidence="3">The sequence shown here is derived from an EMBL/GenBank/DDBJ whole genome shotgun (WGS) entry which is preliminary data.</text>
</comment>
<keyword evidence="2" id="KW-1133">Transmembrane helix</keyword>
<feature type="compositionally biased region" description="Low complexity" evidence="1">
    <location>
        <begin position="67"/>
        <end position="78"/>
    </location>
</feature>
<keyword evidence="2" id="KW-0472">Membrane</keyword>